<gene>
    <name evidence="2" type="ORF">SAMN06297468_2671</name>
</gene>
<protein>
    <recommendedName>
        <fullName evidence="4">TraB family protein</fullName>
    </recommendedName>
</protein>
<dbReference type="RefSeq" id="WP_086438520.1">
    <property type="nucleotide sequence ID" value="NZ_FXWG01000003.1"/>
</dbReference>
<dbReference type="PANTHER" id="PTHR40590:SF1">
    <property type="entry name" value="CYTOPLASMIC PROTEIN"/>
    <property type="match status" value="1"/>
</dbReference>
<dbReference type="CDD" id="cd14789">
    <property type="entry name" value="Tiki"/>
    <property type="match status" value="1"/>
</dbReference>
<evidence type="ECO:0000256" key="1">
    <source>
        <dbReference type="SAM" id="SignalP"/>
    </source>
</evidence>
<feature type="chain" id="PRO_5011989135" description="TraB family protein" evidence="1">
    <location>
        <begin position="26"/>
        <end position="331"/>
    </location>
</feature>
<feature type="signal peptide" evidence="1">
    <location>
        <begin position="1"/>
        <end position="25"/>
    </location>
</feature>
<evidence type="ECO:0000313" key="3">
    <source>
        <dbReference type="Proteomes" id="UP000194420"/>
    </source>
</evidence>
<accession>A0A1Y6FIC4</accession>
<dbReference type="PANTHER" id="PTHR40590">
    <property type="entry name" value="CYTOPLASMIC PROTEIN-RELATED"/>
    <property type="match status" value="1"/>
</dbReference>
<reference evidence="3" key="1">
    <citation type="submission" date="2017-04" db="EMBL/GenBank/DDBJ databases">
        <authorList>
            <person name="Varghese N."/>
            <person name="Submissions S."/>
        </authorList>
    </citation>
    <scope>NUCLEOTIDE SEQUENCE [LARGE SCALE GENOMIC DNA]</scope>
</reference>
<keyword evidence="1" id="KW-0732">Signal</keyword>
<dbReference type="Pfam" id="PF01963">
    <property type="entry name" value="TraB_PrgY_gumN"/>
    <property type="match status" value="1"/>
</dbReference>
<dbReference type="AlphaFoldDB" id="A0A1Y6FIC4"/>
<dbReference type="OrthoDB" id="9806326at2"/>
<dbReference type="Proteomes" id="UP000194420">
    <property type="component" value="Unassembled WGS sequence"/>
</dbReference>
<name>A0A1Y6FIC4_9SPHN</name>
<organism evidence="2 3">
    <name type="scientific">Altererythrobacter xiamenensis</name>
    <dbReference type="NCBI Taxonomy" id="1316679"/>
    <lineage>
        <taxon>Bacteria</taxon>
        <taxon>Pseudomonadati</taxon>
        <taxon>Pseudomonadota</taxon>
        <taxon>Alphaproteobacteria</taxon>
        <taxon>Sphingomonadales</taxon>
        <taxon>Erythrobacteraceae</taxon>
        <taxon>Altererythrobacter</taxon>
    </lineage>
</organism>
<sequence length="331" mass="35266">MKTFTKSLAAALCASSVLFSGPALADHHAEQEAAAAAEVEAAADAAANVEAAGDAVEAAVGGETQTGTPAMWKVADEDTTIYLFGTVHALPKEVNWLNSSISDALGSSDSIVTEILMDDSVEAKMVQLVGAKGILPADTTLRSLLDEEQKATYEAALGKLGMPAAAFDRFEPWYAGMVLTMLPLMQQGYSPDAGVEKILIDQAGEKDRAALETIEFQIGLFDGLPQESQIAFLVETADNVDEIKSQLDAMVAEWLEGDADDLAKLMNEGMTDKTLAEQLLYARNRNWANWIDERLDTPGTVFIAVGAGHLAGEESVQDALEDLGIVTQRVQ</sequence>
<dbReference type="InterPro" id="IPR002816">
    <property type="entry name" value="TraB/PrgY/GumN_fam"/>
</dbReference>
<evidence type="ECO:0008006" key="4">
    <source>
        <dbReference type="Google" id="ProtNLM"/>
    </source>
</evidence>
<evidence type="ECO:0000313" key="2">
    <source>
        <dbReference type="EMBL" id="SMQ74449.1"/>
    </source>
</evidence>
<proteinExistence type="predicted"/>
<dbReference type="InterPro" id="IPR047111">
    <property type="entry name" value="YbaP-like"/>
</dbReference>
<dbReference type="EMBL" id="FXWG01000003">
    <property type="protein sequence ID" value="SMQ74449.1"/>
    <property type="molecule type" value="Genomic_DNA"/>
</dbReference>
<keyword evidence="3" id="KW-1185">Reference proteome</keyword>